<dbReference type="InterPro" id="IPR005162">
    <property type="entry name" value="Retrotrans_gag_dom"/>
</dbReference>
<sequence length="485" mass="55667">MKDSPKNASSFRTKDPEIQEHQQKQDIHDRTVVQNVLRDITQLSIGSLSVQQLQHMIADTIRAQYGGSPQSSLVYAKPYSRRIEEIRMPLGYQPPKFQSFDGKGNPKQHVAHFIETCNNAGTYNDTMAKQFVRALRGAAFEWYTDLPAGSIDSWDQLEREFLTHFYSTRRTVNLPELIRTKQSKEDLVEEYIERWKNLVLNCKERISEAFSIDMCVQGMHWGLLYNLQANMPRSFEVLATRAHDLEIQIARHESYLPSDVRDKKDPKKKIKRDVKADQLLEQKIIELLAPKRSKEAGQVDRPKYCRFHQIVSLLVEMCFVLKYLIVRLHKENKIKLETSENPTASCSMVSFGSFDLIPISNEEQTFFIPYDGGRSLSEVAEFGSQLSKGAIPVEFKVDKEVTITFVYPEMVKLDNDEIGDGWSTFISKKEKYQRSNKTGKKSSYVPLAGHALGAWNTEVQSIEEVSSKESQEASTLVKRCHQKSP</sequence>
<evidence type="ECO:0000256" key="1">
    <source>
        <dbReference type="SAM" id="MobiDB-lite"/>
    </source>
</evidence>
<evidence type="ECO:0000259" key="2">
    <source>
        <dbReference type="Pfam" id="PF03732"/>
    </source>
</evidence>
<dbReference type="Pfam" id="PF03732">
    <property type="entry name" value="Retrotrans_gag"/>
    <property type="match status" value="1"/>
</dbReference>
<comment type="caution">
    <text evidence="3">The sequence shown here is derived from an EMBL/GenBank/DDBJ whole genome shotgun (WGS) entry which is preliminary data.</text>
</comment>
<protein>
    <submittedName>
        <fullName evidence="3">Ty3-gypsy retrotransposon protein</fullName>
    </submittedName>
</protein>
<accession>A0ABD1UQ80</accession>
<feature type="region of interest" description="Disordered" evidence="1">
    <location>
        <begin position="466"/>
        <end position="485"/>
    </location>
</feature>
<dbReference type="Proteomes" id="UP001604336">
    <property type="component" value="Unassembled WGS sequence"/>
</dbReference>
<evidence type="ECO:0000313" key="4">
    <source>
        <dbReference type="Proteomes" id="UP001604336"/>
    </source>
</evidence>
<dbReference type="PANTHER" id="PTHR33437">
    <property type="entry name" value="OS06G0361200 PROTEIN"/>
    <property type="match status" value="1"/>
</dbReference>
<dbReference type="AlphaFoldDB" id="A0ABD1UQ80"/>
<organism evidence="3 4">
    <name type="scientific">Abeliophyllum distichum</name>
    <dbReference type="NCBI Taxonomy" id="126358"/>
    <lineage>
        <taxon>Eukaryota</taxon>
        <taxon>Viridiplantae</taxon>
        <taxon>Streptophyta</taxon>
        <taxon>Embryophyta</taxon>
        <taxon>Tracheophyta</taxon>
        <taxon>Spermatophyta</taxon>
        <taxon>Magnoliopsida</taxon>
        <taxon>eudicotyledons</taxon>
        <taxon>Gunneridae</taxon>
        <taxon>Pentapetalae</taxon>
        <taxon>asterids</taxon>
        <taxon>lamiids</taxon>
        <taxon>Lamiales</taxon>
        <taxon>Oleaceae</taxon>
        <taxon>Forsythieae</taxon>
        <taxon>Abeliophyllum</taxon>
    </lineage>
</organism>
<feature type="compositionally biased region" description="Basic and acidic residues" evidence="1">
    <location>
        <begin position="12"/>
        <end position="27"/>
    </location>
</feature>
<feature type="region of interest" description="Disordered" evidence="1">
    <location>
        <begin position="1"/>
        <end position="27"/>
    </location>
</feature>
<feature type="domain" description="Retrotransposon gag" evidence="2">
    <location>
        <begin position="131"/>
        <end position="220"/>
    </location>
</feature>
<dbReference type="PANTHER" id="PTHR33437:SF2">
    <property type="entry name" value="OS06G0361200 PROTEIN"/>
    <property type="match status" value="1"/>
</dbReference>
<gene>
    <name evidence="3" type="ORF">Adt_12146</name>
</gene>
<evidence type="ECO:0000313" key="3">
    <source>
        <dbReference type="EMBL" id="KAL2527092.1"/>
    </source>
</evidence>
<dbReference type="EMBL" id="JBFOLK010000003">
    <property type="protein sequence ID" value="KAL2527092.1"/>
    <property type="molecule type" value="Genomic_DNA"/>
</dbReference>
<proteinExistence type="predicted"/>
<name>A0ABD1UQ80_9LAMI</name>
<reference evidence="4" key="1">
    <citation type="submission" date="2024-07" db="EMBL/GenBank/DDBJ databases">
        <title>Two chromosome-level genome assemblies of Korean endemic species Abeliophyllum distichum and Forsythia ovata (Oleaceae).</title>
        <authorList>
            <person name="Jang H."/>
        </authorList>
    </citation>
    <scope>NUCLEOTIDE SEQUENCE [LARGE SCALE GENOMIC DNA]</scope>
</reference>
<keyword evidence="4" id="KW-1185">Reference proteome</keyword>
<feature type="compositionally biased region" description="Polar residues" evidence="1">
    <location>
        <begin position="1"/>
        <end position="11"/>
    </location>
</feature>